<proteinExistence type="predicted"/>
<sequence>MSYHHLNTFKRTRIEVLSKTGSSTRQIAGQLNRHQQAITCELKPIHTTFYQIGWQRN</sequence>
<evidence type="ECO:0000313" key="1">
    <source>
        <dbReference type="EMBL" id="UUF07653.1"/>
    </source>
</evidence>
<protein>
    <submittedName>
        <fullName evidence="1">Helix-turn-helix domain-containing protein</fullName>
    </submittedName>
</protein>
<evidence type="ECO:0000313" key="2">
    <source>
        <dbReference type="Proteomes" id="UP001058072"/>
    </source>
</evidence>
<dbReference type="EMBL" id="CP071250">
    <property type="protein sequence ID" value="UUF07653.1"/>
    <property type="molecule type" value="Genomic_DNA"/>
</dbReference>
<dbReference type="AlphaFoldDB" id="A0A9Q9CFK3"/>
<reference evidence="1" key="1">
    <citation type="submission" date="2021-03" db="EMBL/GenBank/DDBJ databases">
        <title>Comparative Genomics and Metabolomics in the genus Turicibacter.</title>
        <authorList>
            <person name="Maki J."/>
            <person name="Looft T."/>
        </authorList>
    </citation>
    <scope>NUCLEOTIDE SEQUENCE</scope>
    <source>
        <strain evidence="1">ISU324</strain>
    </source>
</reference>
<name>A0A9Q9CFK3_9FIRM</name>
<dbReference type="Proteomes" id="UP001058072">
    <property type="component" value="Chromosome"/>
</dbReference>
<dbReference type="RefSeq" id="WP_212725246.1">
    <property type="nucleotide sequence ID" value="NZ_CP071250.1"/>
</dbReference>
<organism evidence="1 2">
    <name type="scientific">Turicibacter bilis</name>
    <dbReference type="NCBI Taxonomy" id="2735723"/>
    <lineage>
        <taxon>Bacteria</taxon>
        <taxon>Bacillati</taxon>
        <taxon>Bacillota</taxon>
        <taxon>Erysipelotrichia</taxon>
        <taxon>Erysipelotrichales</taxon>
        <taxon>Turicibacteraceae</taxon>
        <taxon>Turicibacter</taxon>
    </lineage>
</organism>
<accession>A0A9Q9CFK3</accession>
<dbReference type="Gene3D" id="1.10.10.60">
    <property type="entry name" value="Homeodomain-like"/>
    <property type="match status" value="1"/>
</dbReference>
<gene>
    <name evidence="1" type="ORF">J0J70_08435</name>
</gene>